<dbReference type="Proteomes" id="UP000252733">
    <property type="component" value="Unassembled WGS sequence"/>
</dbReference>
<organism evidence="2 3">
    <name type="scientific">Marinilabilia salmonicolor</name>
    <dbReference type="NCBI Taxonomy" id="989"/>
    <lineage>
        <taxon>Bacteria</taxon>
        <taxon>Pseudomonadati</taxon>
        <taxon>Bacteroidota</taxon>
        <taxon>Bacteroidia</taxon>
        <taxon>Marinilabiliales</taxon>
        <taxon>Marinilabiliaceae</taxon>
        <taxon>Marinilabilia</taxon>
    </lineage>
</organism>
<comment type="caution">
    <text evidence="2">The sequence shown here is derived from an EMBL/GenBank/DDBJ whole genome shotgun (WGS) entry which is preliminary data.</text>
</comment>
<evidence type="ECO:0000259" key="1">
    <source>
        <dbReference type="Pfam" id="PF18329"/>
    </source>
</evidence>
<sequence>MNMKKYIKRGSPFSLMLLLLIGFLAGSVMSSCEDDSDSSGDSPKIEYVRVTDPLASDSLVVRAFLGNTIAMVGEGLGDVVEVWFNDQSAKLNKNYITDETIIVTIPNVIPEEVTNQIRLVTAGGTEYTYGFEVQVPEPLLSSMKCEYVPAGGVAIIEGNYFLGDENKPLEVIFPGNVVAEVESYDVDEIRVIVPEGVGVGPITVKSMYGSTRSSFYFRDDRNVFLDFDQTFGAGWRAGNTQGTSPDGVSGDYLALTGTLGDWGWVEDNLAMNLWGSQITNPLQKNPLFELGENNLEDMALKFEVNVVNPWAVGYLQCIFTPKDNPDPTDLNNRYYNDMELGRALWRPWFDVGEDFQTDGWITVSIPMKEFRFSHDASINSLSLEYPGDFGGFTFFVYGPALDPDLEQDIFIAIDNVRVVPR</sequence>
<evidence type="ECO:0000313" key="2">
    <source>
        <dbReference type="EMBL" id="RCW39243.1"/>
    </source>
</evidence>
<evidence type="ECO:0000313" key="3">
    <source>
        <dbReference type="Proteomes" id="UP000252733"/>
    </source>
</evidence>
<dbReference type="Gene3D" id="2.60.40.10">
    <property type="entry name" value="Immunoglobulins"/>
    <property type="match status" value="2"/>
</dbReference>
<dbReference type="GO" id="GO:0030247">
    <property type="term" value="F:polysaccharide binding"/>
    <property type="evidence" value="ECO:0007669"/>
    <property type="project" value="InterPro"/>
</dbReference>
<dbReference type="InterPro" id="IPR014756">
    <property type="entry name" value="Ig_E-set"/>
</dbReference>
<accession>A0A368VEX8</accession>
<dbReference type="InterPro" id="IPR013783">
    <property type="entry name" value="Ig-like_fold"/>
</dbReference>
<feature type="domain" description="Surface glycan-binding protein B xyloglucan binding" evidence="1">
    <location>
        <begin position="217"/>
        <end position="420"/>
    </location>
</feature>
<name>A0A368VEX8_9BACT</name>
<dbReference type="SUPFAM" id="SSF81296">
    <property type="entry name" value="E set domains"/>
    <property type="match status" value="1"/>
</dbReference>
<dbReference type="Pfam" id="PF18329">
    <property type="entry name" value="SGBP_B_XBD"/>
    <property type="match status" value="1"/>
</dbReference>
<reference evidence="2 3" key="1">
    <citation type="submission" date="2018-07" db="EMBL/GenBank/DDBJ databases">
        <title>Freshwater and sediment microbial communities from various areas in North America, analyzing microbe dynamics in response to fracking.</title>
        <authorList>
            <person name="Lamendella R."/>
        </authorList>
    </citation>
    <scope>NUCLEOTIDE SEQUENCE [LARGE SCALE GENOMIC DNA]</scope>
    <source>
        <strain evidence="2 3">160A</strain>
    </source>
</reference>
<dbReference type="InterPro" id="IPR040475">
    <property type="entry name" value="SGBP_B_XBD"/>
</dbReference>
<proteinExistence type="predicted"/>
<gene>
    <name evidence="2" type="ORF">DFO77_10111</name>
</gene>
<protein>
    <recommendedName>
        <fullName evidence="1">Surface glycan-binding protein B xyloglucan binding domain-containing protein</fullName>
    </recommendedName>
</protein>
<dbReference type="AlphaFoldDB" id="A0A368VEX8"/>
<keyword evidence="3" id="KW-1185">Reference proteome</keyword>
<dbReference type="EMBL" id="QPIZ01000001">
    <property type="protein sequence ID" value="RCW39243.1"/>
    <property type="molecule type" value="Genomic_DNA"/>
</dbReference>
<dbReference type="PROSITE" id="PS51257">
    <property type="entry name" value="PROKAR_LIPOPROTEIN"/>
    <property type="match status" value="1"/>
</dbReference>